<keyword evidence="8" id="KW-1185">Reference proteome</keyword>
<evidence type="ECO:0000313" key="8">
    <source>
        <dbReference type="Proteomes" id="UP000516173"/>
    </source>
</evidence>
<dbReference type="RefSeq" id="WP_187686641.1">
    <property type="nucleotide sequence ID" value="NZ_AP023396.1"/>
</dbReference>
<evidence type="ECO:0000313" key="7">
    <source>
        <dbReference type="EMBL" id="BCK53026.1"/>
    </source>
</evidence>
<evidence type="ECO:0000256" key="4">
    <source>
        <dbReference type="PROSITE-ProRule" id="PRU01248"/>
    </source>
</evidence>
<keyword evidence="3" id="KW-0233">DNA recombination</keyword>
<dbReference type="Gene3D" id="1.10.150.130">
    <property type="match status" value="1"/>
</dbReference>
<dbReference type="InterPro" id="IPR002104">
    <property type="entry name" value="Integrase_catalytic"/>
</dbReference>
<gene>
    <name evidence="7" type="ORF">NWFMUON74_07980</name>
</gene>
<dbReference type="SUPFAM" id="SSF56349">
    <property type="entry name" value="DNA breaking-rejoining enzymes"/>
    <property type="match status" value="1"/>
</dbReference>
<evidence type="ECO:0000256" key="2">
    <source>
        <dbReference type="ARBA" id="ARBA00023125"/>
    </source>
</evidence>
<dbReference type="Pfam" id="PF26003">
    <property type="entry name" value="Integrase_N_phage"/>
    <property type="match status" value="1"/>
</dbReference>
<dbReference type="Proteomes" id="UP000516173">
    <property type="component" value="Chromosome"/>
</dbReference>
<comment type="similarity">
    <text evidence="1">Belongs to the 'phage' integrase family.</text>
</comment>
<keyword evidence="2 4" id="KW-0238">DNA-binding</keyword>
<dbReference type="PROSITE" id="PS51898">
    <property type="entry name" value="TYR_RECOMBINASE"/>
    <property type="match status" value="1"/>
</dbReference>
<organism evidence="7 8">
    <name type="scientific">Nocardia wallacei</name>
    <dbReference type="NCBI Taxonomy" id="480035"/>
    <lineage>
        <taxon>Bacteria</taxon>
        <taxon>Bacillati</taxon>
        <taxon>Actinomycetota</taxon>
        <taxon>Actinomycetes</taxon>
        <taxon>Mycobacteriales</taxon>
        <taxon>Nocardiaceae</taxon>
        <taxon>Nocardia</taxon>
    </lineage>
</organism>
<evidence type="ECO:0000259" key="5">
    <source>
        <dbReference type="PROSITE" id="PS51898"/>
    </source>
</evidence>
<dbReference type="InterPro" id="IPR011010">
    <property type="entry name" value="DNA_brk_join_enz"/>
</dbReference>
<sequence length="403" mass="44484">MAARRNRRAGVEDLWYKTVRDEDGTERRVPSKLYGKGKRWRARYVDDGGREHSKRFARKVDAQAWLDGQTAAVVTGVHAAPSAGRITVGEVATSWLGGNPQWEESTSARYKSIVRKHIRPVWGSVRLSDLSHETIQRWVASQVEAGVAGGTVRKNLGVLSQICDYAVVSRRIAINPCATVKRPKQALAGRRYLSGVEVEQLAEQAGENWLTVMVLAYCGLRFAELAGMQAADVHMLRRRFQIEHTITEVDGVLVAKAPKDHQRRSVPFPAFLAKPLAQRLAGKAPESEVFTSSRGAVLRVRNMRRDWWDEATTAAGLPGLTPHEMRHTAASLAVSQGASVLAVQRMLGHDKPSTTLDVYSDLFDDDLEEVAARLDSARADYSAAYSLRTESDSEPIELGSMGT</sequence>
<dbReference type="InterPro" id="IPR013762">
    <property type="entry name" value="Integrase-like_cat_sf"/>
</dbReference>
<name>A0A7G1KER6_9NOCA</name>
<protein>
    <submittedName>
        <fullName evidence="7">Putative prophage phiRv2 integrase</fullName>
    </submittedName>
</protein>
<dbReference type="InterPro" id="IPR053876">
    <property type="entry name" value="Phage_int_M"/>
</dbReference>
<dbReference type="InterPro" id="IPR044068">
    <property type="entry name" value="CB"/>
</dbReference>
<feature type="domain" description="Core-binding (CB)" evidence="6">
    <location>
        <begin position="86"/>
        <end position="167"/>
    </location>
</feature>
<dbReference type="InterPro" id="IPR010998">
    <property type="entry name" value="Integrase_recombinase_N"/>
</dbReference>
<dbReference type="GO" id="GO:0003677">
    <property type="term" value="F:DNA binding"/>
    <property type="evidence" value="ECO:0007669"/>
    <property type="project" value="UniProtKB-UniRule"/>
</dbReference>
<dbReference type="Pfam" id="PF22022">
    <property type="entry name" value="Phage_int_M"/>
    <property type="match status" value="1"/>
</dbReference>
<feature type="domain" description="Tyr recombinase" evidence="5">
    <location>
        <begin position="188"/>
        <end position="372"/>
    </location>
</feature>
<dbReference type="EMBL" id="AP023396">
    <property type="protein sequence ID" value="BCK53026.1"/>
    <property type="molecule type" value="Genomic_DNA"/>
</dbReference>
<dbReference type="PROSITE" id="PS51900">
    <property type="entry name" value="CB"/>
    <property type="match status" value="1"/>
</dbReference>
<dbReference type="PANTHER" id="PTHR30349:SF64">
    <property type="entry name" value="PROPHAGE INTEGRASE INTD-RELATED"/>
    <property type="match status" value="1"/>
</dbReference>
<dbReference type="GeneID" id="80345418"/>
<dbReference type="PANTHER" id="PTHR30349">
    <property type="entry name" value="PHAGE INTEGRASE-RELATED"/>
    <property type="match status" value="1"/>
</dbReference>
<dbReference type="KEGG" id="nwl:NWFMUON74_07980"/>
<evidence type="ECO:0000256" key="1">
    <source>
        <dbReference type="ARBA" id="ARBA00008857"/>
    </source>
</evidence>
<accession>A0A7G1KER6</accession>
<dbReference type="GO" id="GO:0006310">
    <property type="term" value="P:DNA recombination"/>
    <property type="evidence" value="ECO:0007669"/>
    <property type="project" value="UniProtKB-KW"/>
</dbReference>
<dbReference type="CDD" id="cd01189">
    <property type="entry name" value="INT_ICEBs1_C_like"/>
    <property type="match status" value="1"/>
</dbReference>
<dbReference type="InterPro" id="IPR050090">
    <property type="entry name" value="Tyrosine_recombinase_XerCD"/>
</dbReference>
<proteinExistence type="inferred from homology"/>
<evidence type="ECO:0000259" key="6">
    <source>
        <dbReference type="PROSITE" id="PS51900"/>
    </source>
</evidence>
<dbReference type="Gene3D" id="1.10.443.10">
    <property type="entry name" value="Intergrase catalytic core"/>
    <property type="match status" value="1"/>
</dbReference>
<dbReference type="Pfam" id="PF00589">
    <property type="entry name" value="Phage_integrase"/>
    <property type="match status" value="1"/>
</dbReference>
<dbReference type="GO" id="GO:0015074">
    <property type="term" value="P:DNA integration"/>
    <property type="evidence" value="ECO:0007669"/>
    <property type="project" value="InterPro"/>
</dbReference>
<evidence type="ECO:0000256" key="3">
    <source>
        <dbReference type="ARBA" id="ARBA00023172"/>
    </source>
</evidence>
<dbReference type="InterPro" id="IPR058717">
    <property type="entry name" value="Phage_L5_Integrase_N"/>
</dbReference>
<dbReference type="AlphaFoldDB" id="A0A7G1KER6"/>
<reference evidence="7 8" key="1">
    <citation type="submission" date="2020-08" db="EMBL/GenBank/DDBJ databases">
        <title>Genome Sequencing of Nocardia wallacei strain FMUON74 and assembly.</title>
        <authorList>
            <person name="Toyokawa M."/>
            <person name="Uesaka K."/>
        </authorList>
    </citation>
    <scope>NUCLEOTIDE SEQUENCE [LARGE SCALE GENOMIC DNA]</scope>
    <source>
        <strain evidence="7 8">FMUON74</strain>
    </source>
</reference>